<dbReference type="EMBL" id="CP045503">
    <property type="protein sequence ID" value="QPG60624.1"/>
    <property type="molecule type" value="Genomic_DNA"/>
</dbReference>
<keyword evidence="2 6" id="KW-0812">Transmembrane</keyword>
<feature type="transmembrane region" description="Helical" evidence="6">
    <location>
        <begin position="234"/>
        <end position="250"/>
    </location>
</feature>
<keyword evidence="8" id="KW-1185">Reference proteome</keyword>
<keyword evidence="5 6" id="KW-0472">Membrane</keyword>
<proteinExistence type="predicted"/>
<evidence type="ECO:0000256" key="3">
    <source>
        <dbReference type="ARBA" id="ARBA00022801"/>
    </source>
</evidence>
<evidence type="ECO:0000256" key="4">
    <source>
        <dbReference type="ARBA" id="ARBA00022989"/>
    </source>
</evidence>
<evidence type="ECO:0000256" key="2">
    <source>
        <dbReference type="ARBA" id="ARBA00022692"/>
    </source>
</evidence>
<keyword evidence="4 6" id="KW-1133">Transmembrane helix</keyword>
<name>A0ABX6VFF3_9GAMM</name>
<feature type="transmembrane region" description="Helical" evidence="6">
    <location>
        <begin position="20"/>
        <end position="40"/>
    </location>
</feature>
<evidence type="ECO:0000313" key="7">
    <source>
        <dbReference type="EMBL" id="QPG60624.1"/>
    </source>
</evidence>
<feature type="transmembrane region" description="Helical" evidence="6">
    <location>
        <begin position="172"/>
        <end position="191"/>
    </location>
</feature>
<comment type="subcellular location">
    <subcellularLocation>
        <location evidence="1">Membrane</location>
        <topology evidence="1">Multi-pass membrane protein</topology>
    </subcellularLocation>
</comment>
<evidence type="ECO:0000256" key="6">
    <source>
        <dbReference type="SAM" id="Phobius"/>
    </source>
</evidence>
<gene>
    <name evidence="7" type="ORF">FM038_023165</name>
</gene>
<evidence type="ECO:0000256" key="5">
    <source>
        <dbReference type="ARBA" id="ARBA00023136"/>
    </source>
</evidence>
<feature type="transmembrane region" description="Helical" evidence="6">
    <location>
        <begin position="60"/>
        <end position="81"/>
    </location>
</feature>
<dbReference type="InterPro" id="IPR008901">
    <property type="entry name" value="ACER"/>
</dbReference>
<dbReference type="Proteomes" id="UP000316416">
    <property type="component" value="Chromosome"/>
</dbReference>
<dbReference type="RefSeq" id="WP_142873975.1">
    <property type="nucleotide sequence ID" value="NZ_CP045503.2"/>
</dbReference>
<sequence length="255" mass="29224">MKTQLTHSVIDCFNLYWRHAVLICTIVISFVWIFSLDAISQDVGYHQFADNRGLLFIPHFLDLVSNLPFLIIGVLGVRFCLASERRRKHAEWSVFFIGVILVSLGSAYYHFAPSNESLLWDRLPMTLGFMGLFSALMKESLGLRVGRFILVPAIILGITSVFYWRAVDDLRLYYWVQLLPIVTIPLVLLLYKSGSSHRGYLLIGLACYLMAKITEYLDETIYLVTFESVSGHTLKHLFTAGACYSILLMLRRRLQ</sequence>
<reference evidence="7" key="1">
    <citation type="submission" date="2021-07" db="EMBL/GenBank/DDBJ databases">
        <title>Shewanella sp. YLB-07 whole genome sequence.</title>
        <authorList>
            <person name="Yu L."/>
        </authorList>
    </citation>
    <scope>NUCLEOTIDE SEQUENCE</scope>
    <source>
        <strain evidence="7">YLB-08</strain>
    </source>
</reference>
<keyword evidence="3" id="KW-0378">Hydrolase</keyword>
<accession>A0ABX6VFF3</accession>
<feature type="transmembrane region" description="Helical" evidence="6">
    <location>
        <begin position="93"/>
        <end position="111"/>
    </location>
</feature>
<feature type="transmembrane region" description="Helical" evidence="6">
    <location>
        <begin position="148"/>
        <end position="166"/>
    </location>
</feature>
<evidence type="ECO:0000313" key="8">
    <source>
        <dbReference type="Proteomes" id="UP000316416"/>
    </source>
</evidence>
<dbReference type="PANTHER" id="PTHR34368">
    <property type="entry name" value="OS01G0962200 PROTEIN"/>
    <property type="match status" value="1"/>
</dbReference>
<dbReference type="PANTHER" id="PTHR34368:SF1">
    <property type="entry name" value="OS01G0962200 PROTEIN"/>
    <property type="match status" value="1"/>
</dbReference>
<organism evidence="7 8">
    <name type="scientific">Shewanella eurypsychrophilus</name>
    <dbReference type="NCBI Taxonomy" id="2593656"/>
    <lineage>
        <taxon>Bacteria</taxon>
        <taxon>Pseudomonadati</taxon>
        <taxon>Pseudomonadota</taxon>
        <taxon>Gammaproteobacteria</taxon>
        <taxon>Alteromonadales</taxon>
        <taxon>Shewanellaceae</taxon>
        <taxon>Shewanella</taxon>
    </lineage>
</organism>
<dbReference type="Pfam" id="PF05875">
    <property type="entry name" value="Ceramidase"/>
    <property type="match status" value="1"/>
</dbReference>
<protein>
    <submittedName>
        <fullName evidence="7">Ceramidase</fullName>
    </submittedName>
</protein>
<evidence type="ECO:0000256" key="1">
    <source>
        <dbReference type="ARBA" id="ARBA00004141"/>
    </source>
</evidence>